<dbReference type="RefSeq" id="WP_281095029.1">
    <property type="nucleotide sequence ID" value="NZ_JARYZI010000009.1"/>
</dbReference>
<protein>
    <submittedName>
        <fullName evidence="2">DUF1294 domain-containing protein</fullName>
    </submittedName>
</protein>
<reference evidence="2 3" key="1">
    <citation type="submission" date="2023-04" db="EMBL/GenBank/DDBJ databases">
        <title>Fusibacter bizertensis strain WBS, isolated from littoral bottom sediments of the Arctic seas - biochemical and genomic analysis.</title>
        <authorList>
            <person name="Brioukhanov A.L."/>
        </authorList>
    </citation>
    <scope>NUCLEOTIDE SEQUENCE [LARGE SCALE GENOMIC DNA]</scope>
    <source>
        <strain evidence="2 3">WBS</strain>
    </source>
</reference>
<keyword evidence="1" id="KW-0812">Transmembrane</keyword>
<evidence type="ECO:0000313" key="3">
    <source>
        <dbReference type="Proteomes" id="UP001158045"/>
    </source>
</evidence>
<gene>
    <name evidence="2" type="ORF">QE109_13310</name>
</gene>
<feature type="transmembrane region" description="Helical" evidence="1">
    <location>
        <begin position="70"/>
        <end position="88"/>
    </location>
</feature>
<keyword evidence="3" id="KW-1185">Reference proteome</keyword>
<feature type="transmembrane region" description="Helical" evidence="1">
    <location>
        <begin position="38"/>
        <end position="58"/>
    </location>
</feature>
<evidence type="ECO:0000313" key="2">
    <source>
        <dbReference type="EMBL" id="MDH8679132.1"/>
    </source>
</evidence>
<feature type="transmembrane region" description="Helical" evidence="1">
    <location>
        <begin position="6"/>
        <end position="26"/>
    </location>
</feature>
<proteinExistence type="predicted"/>
<evidence type="ECO:0000256" key="1">
    <source>
        <dbReference type="SAM" id="Phobius"/>
    </source>
</evidence>
<dbReference type="InterPro" id="IPR010718">
    <property type="entry name" value="DUF1294"/>
</dbReference>
<name>A0ABT6NFC5_9FIRM</name>
<organism evidence="2 3">
    <name type="scientific">Fusibacter bizertensis</name>
    <dbReference type="NCBI Taxonomy" id="1488331"/>
    <lineage>
        <taxon>Bacteria</taxon>
        <taxon>Bacillati</taxon>
        <taxon>Bacillota</taxon>
        <taxon>Clostridia</taxon>
        <taxon>Eubacteriales</taxon>
        <taxon>Eubacteriales Family XII. Incertae Sedis</taxon>
        <taxon>Fusibacter</taxon>
    </lineage>
</organism>
<comment type="caution">
    <text evidence="2">The sequence shown here is derived from an EMBL/GenBank/DDBJ whole genome shotgun (WGS) entry which is preliminary data.</text>
</comment>
<sequence length="96" mass="10874">MTLKIIWLLFIAVNLSAFISMLLDKYYAVKGKWRISEFFLLSHGFLSGGIGLLMAMIVGRHKLSKIKFRVVATLGTFVDLLIISILIFQDKIISLI</sequence>
<dbReference type="EMBL" id="JARYZI010000009">
    <property type="protein sequence ID" value="MDH8679132.1"/>
    <property type="molecule type" value="Genomic_DNA"/>
</dbReference>
<keyword evidence="1" id="KW-1133">Transmembrane helix</keyword>
<dbReference type="Proteomes" id="UP001158045">
    <property type="component" value="Unassembled WGS sequence"/>
</dbReference>
<keyword evidence="1" id="KW-0472">Membrane</keyword>
<dbReference type="Pfam" id="PF06961">
    <property type="entry name" value="DUF1294"/>
    <property type="match status" value="1"/>
</dbReference>
<accession>A0ABT6NFC5</accession>